<evidence type="ECO:0000313" key="3">
    <source>
        <dbReference type="EMBL" id="MCF2531965.1"/>
    </source>
</evidence>
<proteinExistence type="predicted"/>
<feature type="domain" description="Transcription regulator PadR N-terminal" evidence="2">
    <location>
        <begin position="29"/>
        <end position="96"/>
    </location>
</feature>
<gene>
    <name evidence="3" type="ORF">LZ495_32780</name>
</gene>
<dbReference type="InterPro" id="IPR005149">
    <property type="entry name" value="Tscrpt_reg_PadR_N"/>
</dbReference>
<dbReference type="RefSeq" id="WP_235056682.1">
    <property type="nucleotide sequence ID" value="NZ_JAKFHA010000028.1"/>
</dbReference>
<evidence type="ECO:0000256" key="1">
    <source>
        <dbReference type="SAM" id="Coils"/>
    </source>
</evidence>
<protein>
    <submittedName>
        <fullName evidence="3">PadR family transcriptional regulator</fullName>
    </submittedName>
</protein>
<reference evidence="3" key="1">
    <citation type="submission" date="2022-01" db="EMBL/GenBank/DDBJ databases">
        <title>Genome-Based Taxonomic Classification of the Phylum Actinobacteria.</title>
        <authorList>
            <person name="Gao Y."/>
        </authorList>
    </citation>
    <scope>NUCLEOTIDE SEQUENCE</scope>
    <source>
        <strain evidence="3">KLBMP 8922</strain>
    </source>
</reference>
<name>A0AA41Q6N8_9ACTN</name>
<dbReference type="PANTHER" id="PTHR43252:SF7">
    <property type="entry name" value="TRANSCRIPTIONAL REGULATOR YQJI"/>
    <property type="match status" value="1"/>
</dbReference>
<organism evidence="3 4">
    <name type="scientific">Yinghuangia soli</name>
    <dbReference type="NCBI Taxonomy" id="2908204"/>
    <lineage>
        <taxon>Bacteria</taxon>
        <taxon>Bacillati</taxon>
        <taxon>Actinomycetota</taxon>
        <taxon>Actinomycetes</taxon>
        <taxon>Kitasatosporales</taxon>
        <taxon>Streptomycetaceae</taxon>
        <taxon>Yinghuangia</taxon>
    </lineage>
</organism>
<dbReference type="PANTHER" id="PTHR43252">
    <property type="entry name" value="TRANSCRIPTIONAL REGULATOR YQJI"/>
    <property type="match status" value="1"/>
</dbReference>
<dbReference type="Pfam" id="PF03551">
    <property type="entry name" value="PadR"/>
    <property type="match status" value="1"/>
</dbReference>
<dbReference type="SUPFAM" id="SSF46785">
    <property type="entry name" value="Winged helix' DNA-binding domain"/>
    <property type="match status" value="1"/>
</dbReference>
<keyword evidence="1" id="KW-0175">Coiled coil</keyword>
<dbReference type="Proteomes" id="UP001165378">
    <property type="component" value="Unassembled WGS sequence"/>
</dbReference>
<comment type="caution">
    <text evidence="3">The sequence shown here is derived from an EMBL/GenBank/DDBJ whole genome shotgun (WGS) entry which is preliminary data.</text>
</comment>
<evidence type="ECO:0000313" key="4">
    <source>
        <dbReference type="Proteomes" id="UP001165378"/>
    </source>
</evidence>
<sequence>MNPRRAGGPGGGAGPTGRFFGPGELRLALLCLIDEQPGHGYELMSRLEDRFAGAYKASAGAIYPTLQQVDDEGLVRIEPDGGRKVFHITPEGRAEVRGRAREADRIWARATQRGEWGMLRDPHAAEIVTPALRLFKAAVSCIVRAHGDPVVVERVREVLDNARREMKEIKAETRTLHRARRHHHRRGRPHD</sequence>
<evidence type="ECO:0000259" key="2">
    <source>
        <dbReference type="Pfam" id="PF03551"/>
    </source>
</evidence>
<dbReference type="Gene3D" id="1.10.10.10">
    <property type="entry name" value="Winged helix-like DNA-binding domain superfamily/Winged helix DNA-binding domain"/>
    <property type="match status" value="1"/>
</dbReference>
<accession>A0AA41Q6N8</accession>
<dbReference type="InterPro" id="IPR036388">
    <property type="entry name" value="WH-like_DNA-bd_sf"/>
</dbReference>
<feature type="coiled-coil region" evidence="1">
    <location>
        <begin position="152"/>
        <end position="179"/>
    </location>
</feature>
<keyword evidence="4" id="KW-1185">Reference proteome</keyword>
<dbReference type="EMBL" id="JAKFHA010000028">
    <property type="protein sequence ID" value="MCF2531965.1"/>
    <property type="molecule type" value="Genomic_DNA"/>
</dbReference>
<dbReference type="AlphaFoldDB" id="A0AA41Q6N8"/>
<dbReference type="InterPro" id="IPR036390">
    <property type="entry name" value="WH_DNA-bd_sf"/>
</dbReference>